<comment type="function">
    <text evidence="7">Thiolesterase that catalyzes the hydrolysis of S-D-lactoyl-glutathione to form glutathione and D-lactic acid.</text>
</comment>
<proteinExistence type="inferred from homology"/>
<reference evidence="9 10" key="1">
    <citation type="submission" date="2016-12" db="EMBL/GenBank/DDBJ databases">
        <title>Draft genome sequences of strains Salinicola socius SMB35, Salinicola sp. MH3R3-1 and Chromohalobacter sp. SMB17 from the Verkhnekamsk potash mining region of Russia.</title>
        <authorList>
            <person name="Mavrodi D.V."/>
            <person name="Olsson B.E."/>
            <person name="Korsakova E.S."/>
            <person name="Pyankova A."/>
            <person name="Mavrodi O.V."/>
            <person name="Plotnikova E.G."/>
        </authorList>
    </citation>
    <scope>NUCLEOTIDE SEQUENCE [LARGE SCALE GENOMIC DNA]</scope>
    <source>
        <strain evidence="9 10">SMB35</strain>
    </source>
</reference>
<dbReference type="Proteomes" id="UP000186878">
    <property type="component" value="Unassembled WGS sequence"/>
</dbReference>
<dbReference type="PANTHER" id="PTHR43705:SF1">
    <property type="entry name" value="HYDROXYACYLGLUTATHIONE HYDROLASE GLOB"/>
    <property type="match status" value="1"/>
</dbReference>
<comment type="catalytic activity">
    <reaction evidence="1 7">
        <text>an S-(2-hydroxyacyl)glutathione + H2O = a 2-hydroxy carboxylate + glutathione + H(+)</text>
        <dbReference type="Rhea" id="RHEA:21864"/>
        <dbReference type="ChEBI" id="CHEBI:15377"/>
        <dbReference type="ChEBI" id="CHEBI:15378"/>
        <dbReference type="ChEBI" id="CHEBI:57925"/>
        <dbReference type="ChEBI" id="CHEBI:58896"/>
        <dbReference type="ChEBI" id="CHEBI:71261"/>
        <dbReference type="EC" id="3.1.2.6"/>
    </reaction>
</comment>
<dbReference type="PANTHER" id="PTHR43705">
    <property type="entry name" value="HYDROXYACYLGLUTATHIONE HYDROLASE"/>
    <property type="match status" value="1"/>
</dbReference>
<feature type="binding site" evidence="7">
    <location>
        <position position="169"/>
    </location>
    <ligand>
        <name>Zn(2+)</name>
        <dbReference type="ChEBI" id="CHEBI:29105"/>
        <label>2</label>
    </ligand>
</feature>
<sequence length="255" mass="28351">MLTVKPIPAFQDNYIWLLQQDNQDRVVVVDPGDAKPVIAWLEQQDLTLDTILVTHHHQDHTGGLRELIERYSPEVYGPANDAIPGIRHHVGEGDECRVLGRHFEVHAVPGHTLDHIAFYAPGTPGLLFAGDTLFSGGCGRLFEGTPAQMRESLTKLDALPDDTLVFAAHEYTLANLAFAAAAEPDNAARDAYRAECQTARDLDRPTLPTTLGRERQINPFLRIDEPSLLTTLRQQGPADNSLEAFTTLRAWKDRF</sequence>
<organism evidence="9 10">
    <name type="scientific">Salinicola socius</name>
    <dbReference type="NCBI Taxonomy" id="404433"/>
    <lineage>
        <taxon>Bacteria</taxon>
        <taxon>Pseudomonadati</taxon>
        <taxon>Pseudomonadota</taxon>
        <taxon>Gammaproteobacteria</taxon>
        <taxon>Oceanospirillales</taxon>
        <taxon>Halomonadaceae</taxon>
        <taxon>Salinicola</taxon>
    </lineage>
</organism>
<keyword evidence="4 7" id="KW-0479">Metal-binding</keyword>
<dbReference type="RefSeq" id="WP_075568783.1">
    <property type="nucleotide sequence ID" value="NZ_MSDO01000003.1"/>
</dbReference>
<keyword evidence="10" id="KW-1185">Reference proteome</keyword>
<dbReference type="InterPro" id="IPR017782">
    <property type="entry name" value="Hydroxyacylglutathione_Hdrlase"/>
</dbReference>
<comment type="cofactor">
    <cofactor evidence="7">
        <name>Zn(2+)</name>
        <dbReference type="ChEBI" id="CHEBI:29105"/>
    </cofactor>
    <text evidence="7">Binds 2 Zn(2+) ions per subunit.</text>
</comment>
<evidence type="ECO:0000256" key="5">
    <source>
        <dbReference type="ARBA" id="ARBA00022801"/>
    </source>
</evidence>
<feature type="binding site" evidence="7">
    <location>
        <position position="59"/>
    </location>
    <ligand>
        <name>Zn(2+)</name>
        <dbReference type="ChEBI" id="CHEBI:29105"/>
        <label>2</label>
    </ligand>
</feature>
<dbReference type="InterPro" id="IPR036866">
    <property type="entry name" value="RibonucZ/Hydroxyglut_hydro"/>
</dbReference>
<dbReference type="SUPFAM" id="SSF56281">
    <property type="entry name" value="Metallo-hydrolase/oxidoreductase"/>
    <property type="match status" value="1"/>
</dbReference>
<feature type="binding site" evidence="7">
    <location>
        <position position="57"/>
    </location>
    <ligand>
        <name>Zn(2+)</name>
        <dbReference type="ChEBI" id="CHEBI:29105"/>
        <label>1</label>
    </ligand>
</feature>
<evidence type="ECO:0000256" key="1">
    <source>
        <dbReference type="ARBA" id="ARBA00001623"/>
    </source>
</evidence>
<gene>
    <name evidence="7" type="primary">gloB</name>
    <name evidence="9" type="ORF">BTW07_03560</name>
</gene>
<feature type="binding site" evidence="7">
    <location>
        <position position="131"/>
    </location>
    <ligand>
        <name>Zn(2+)</name>
        <dbReference type="ChEBI" id="CHEBI:29105"/>
        <label>2</label>
    </ligand>
</feature>
<dbReference type="InterPro" id="IPR032282">
    <property type="entry name" value="HAGH_C"/>
</dbReference>
<dbReference type="SMART" id="SM00849">
    <property type="entry name" value="Lactamase_B"/>
    <property type="match status" value="1"/>
</dbReference>
<evidence type="ECO:0000256" key="7">
    <source>
        <dbReference type="HAMAP-Rule" id="MF_01374"/>
    </source>
</evidence>
<feature type="binding site" evidence="7">
    <location>
        <position position="60"/>
    </location>
    <ligand>
        <name>Zn(2+)</name>
        <dbReference type="ChEBI" id="CHEBI:29105"/>
        <label>2</label>
    </ligand>
</feature>
<evidence type="ECO:0000313" key="10">
    <source>
        <dbReference type="Proteomes" id="UP000186878"/>
    </source>
</evidence>
<dbReference type="InterPro" id="IPR050110">
    <property type="entry name" value="Glyoxalase_II_hydrolase"/>
</dbReference>
<feature type="binding site" evidence="7">
    <location>
        <position position="131"/>
    </location>
    <ligand>
        <name>Zn(2+)</name>
        <dbReference type="ChEBI" id="CHEBI:29105"/>
        <label>1</label>
    </ligand>
</feature>
<comment type="subunit">
    <text evidence="7">Monomer.</text>
</comment>
<keyword evidence="6 7" id="KW-0862">Zinc</keyword>
<evidence type="ECO:0000256" key="4">
    <source>
        <dbReference type="ARBA" id="ARBA00022723"/>
    </source>
</evidence>
<dbReference type="Pfam" id="PF16123">
    <property type="entry name" value="HAGH_C"/>
    <property type="match status" value="1"/>
</dbReference>
<name>A0A1Q8SW62_9GAMM</name>
<dbReference type="EMBL" id="MSDO01000003">
    <property type="protein sequence ID" value="OLO05562.1"/>
    <property type="molecule type" value="Genomic_DNA"/>
</dbReference>
<accession>A0A1Q8SW62</accession>
<dbReference type="UniPathway" id="UPA00619">
    <property type="reaction ID" value="UER00676"/>
</dbReference>
<comment type="pathway">
    <text evidence="2 7">Secondary metabolite metabolism; methylglyoxal degradation; (R)-lactate from methylglyoxal: step 2/2.</text>
</comment>
<feature type="domain" description="Metallo-beta-lactamase" evidence="8">
    <location>
        <begin position="12"/>
        <end position="169"/>
    </location>
</feature>
<dbReference type="GO" id="GO:0046872">
    <property type="term" value="F:metal ion binding"/>
    <property type="evidence" value="ECO:0007669"/>
    <property type="project" value="UniProtKB-KW"/>
</dbReference>
<evidence type="ECO:0000256" key="3">
    <source>
        <dbReference type="ARBA" id="ARBA00006759"/>
    </source>
</evidence>
<dbReference type="InterPro" id="IPR001279">
    <property type="entry name" value="Metallo-B-lactamas"/>
</dbReference>
<dbReference type="STRING" id="404433.BTW07_03560"/>
<comment type="similarity">
    <text evidence="3 7">Belongs to the metallo-beta-lactamase superfamily. Glyoxalase II family.</text>
</comment>
<feature type="binding site" evidence="7">
    <location>
        <position position="55"/>
    </location>
    <ligand>
        <name>Zn(2+)</name>
        <dbReference type="ChEBI" id="CHEBI:29105"/>
        <label>1</label>
    </ligand>
</feature>
<dbReference type="CDD" id="cd07723">
    <property type="entry name" value="hydroxyacylglutathione_hydrolase_MBL-fold"/>
    <property type="match status" value="1"/>
</dbReference>
<comment type="caution">
    <text evidence="9">The sequence shown here is derived from an EMBL/GenBank/DDBJ whole genome shotgun (WGS) entry which is preliminary data.</text>
</comment>
<dbReference type="OrthoDB" id="9802248at2"/>
<dbReference type="NCBIfam" id="TIGR03413">
    <property type="entry name" value="GSH_gloB"/>
    <property type="match status" value="1"/>
</dbReference>
<evidence type="ECO:0000256" key="6">
    <source>
        <dbReference type="ARBA" id="ARBA00022833"/>
    </source>
</evidence>
<evidence type="ECO:0000313" key="9">
    <source>
        <dbReference type="EMBL" id="OLO05562.1"/>
    </source>
</evidence>
<dbReference type="EC" id="3.1.2.6" evidence="7"/>
<evidence type="ECO:0000259" key="8">
    <source>
        <dbReference type="SMART" id="SM00849"/>
    </source>
</evidence>
<dbReference type="Pfam" id="PF00753">
    <property type="entry name" value="Lactamase_B"/>
    <property type="match status" value="1"/>
</dbReference>
<dbReference type="Gene3D" id="3.60.15.10">
    <property type="entry name" value="Ribonuclease Z/Hydroxyacylglutathione hydrolase-like"/>
    <property type="match status" value="1"/>
</dbReference>
<protein>
    <recommendedName>
        <fullName evidence="7">Hydroxyacylglutathione hydrolase</fullName>
        <ecNumber evidence="7">3.1.2.6</ecNumber>
    </recommendedName>
    <alternativeName>
        <fullName evidence="7">Glyoxalase II</fullName>
        <shortName evidence="7">Glx II</shortName>
    </alternativeName>
</protein>
<dbReference type="GO" id="GO:0019243">
    <property type="term" value="P:methylglyoxal catabolic process to D-lactate via S-lactoyl-glutathione"/>
    <property type="evidence" value="ECO:0007669"/>
    <property type="project" value="UniProtKB-UniRule"/>
</dbReference>
<evidence type="ECO:0000256" key="2">
    <source>
        <dbReference type="ARBA" id="ARBA00004963"/>
    </source>
</evidence>
<dbReference type="AlphaFoldDB" id="A0A1Q8SW62"/>
<dbReference type="InterPro" id="IPR035680">
    <property type="entry name" value="Clx_II_MBL"/>
</dbReference>
<feature type="binding site" evidence="7">
    <location>
        <position position="111"/>
    </location>
    <ligand>
        <name>Zn(2+)</name>
        <dbReference type="ChEBI" id="CHEBI:29105"/>
        <label>1</label>
    </ligand>
</feature>
<dbReference type="HAMAP" id="MF_01374">
    <property type="entry name" value="Glyoxalase_2"/>
    <property type="match status" value="1"/>
</dbReference>
<keyword evidence="5 7" id="KW-0378">Hydrolase</keyword>
<dbReference type="PIRSF" id="PIRSF005457">
    <property type="entry name" value="Glx"/>
    <property type="match status" value="1"/>
</dbReference>
<dbReference type="GO" id="GO:0004416">
    <property type="term" value="F:hydroxyacylglutathione hydrolase activity"/>
    <property type="evidence" value="ECO:0007669"/>
    <property type="project" value="UniProtKB-UniRule"/>
</dbReference>